<name>A0A1V6PFX4_PENDC</name>
<dbReference type="InterPro" id="IPR056539">
    <property type="entry name" value="NuiA-like"/>
</dbReference>
<dbReference type="PANTHER" id="PTHR42093:SF1">
    <property type="match status" value="1"/>
</dbReference>
<dbReference type="AlphaFoldDB" id="A0A1V6PFX4"/>
<keyword evidence="2" id="KW-1185">Reference proteome</keyword>
<protein>
    <submittedName>
        <fullName evidence="1">Uncharacterized protein</fullName>
    </submittedName>
</protein>
<comment type="caution">
    <text evidence="1">The sequence shown here is derived from an EMBL/GenBank/DDBJ whole genome shotgun (WGS) entry which is preliminary data.</text>
</comment>
<accession>A0A1V6PFX4</accession>
<dbReference type="EMBL" id="MDYL01000007">
    <property type="protein sequence ID" value="OQD75396.1"/>
    <property type="molecule type" value="Genomic_DNA"/>
</dbReference>
<dbReference type="Pfam" id="PF23151">
    <property type="entry name" value="NuiA_2"/>
    <property type="match status" value="1"/>
</dbReference>
<reference evidence="2" key="1">
    <citation type="journal article" date="2017" name="Nat. Microbiol.">
        <title>Global analysis of biosynthetic gene clusters reveals vast potential of secondary metabolite production in Penicillium species.</title>
        <authorList>
            <person name="Nielsen J.C."/>
            <person name="Grijseels S."/>
            <person name="Prigent S."/>
            <person name="Ji B."/>
            <person name="Dainat J."/>
            <person name="Nielsen K.F."/>
            <person name="Frisvad J.C."/>
            <person name="Workman M."/>
            <person name="Nielsen J."/>
        </authorList>
    </citation>
    <scope>NUCLEOTIDE SEQUENCE [LARGE SCALE GENOMIC DNA]</scope>
    <source>
        <strain evidence="2">IBT 11843</strain>
    </source>
</reference>
<organism evidence="1 2">
    <name type="scientific">Penicillium decumbens</name>
    <dbReference type="NCBI Taxonomy" id="69771"/>
    <lineage>
        <taxon>Eukaryota</taxon>
        <taxon>Fungi</taxon>
        <taxon>Dikarya</taxon>
        <taxon>Ascomycota</taxon>
        <taxon>Pezizomycotina</taxon>
        <taxon>Eurotiomycetes</taxon>
        <taxon>Eurotiomycetidae</taxon>
        <taxon>Eurotiales</taxon>
        <taxon>Aspergillaceae</taxon>
        <taxon>Penicillium</taxon>
    </lineage>
</organism>
<dbReference type="OrthoDB" id="5366485at2759"/>
<sequence>MQPSNRIHCVILQTNRALVARFSSPTIYVSITRSQLPYSPRRQLSYTTPFPSELISVPRTIHFPATLNSQRATPVQSRVPFSTTSLTMSDDAFSSFLDKANSGLKAGRSQQGADTARTETIGVNVKVPAPLQSVDAYYISDTDEPFEPVAFKWERASKGIWPSADQLSSLISPSADLSGAIETLSASSFDPKNQYASALHAVRAAAVEGDPSADESAVDIKVYRVELSSTKLEYWILALEPSEGRLVGLRAKAVES</sequence>
<dbReference type="Proteomes" id="UP000191522">
    <property type="component" value="Unassembled WGS sequence"/>
</dbReference>
<dbReference type="OMA" id="DVKVYRV"/>
<proteinExistence type="predicted"/>
<dbReference type="PANTHER" id="PTHR42093">
    <property type="match status" value="1"/>
</dbReference>
<evidence type="ECO:0000313" key="2">
    <source>
        <dbReference type="Proteomes" id="UP000191522"/>
    </source>
</evidence>
<gene>
    <name evidence="1" type="ORF">PENDEC_c007G06936</name>
</gene>
<evidence type="ECO:0000313" key="1">
    <source>
        <dbReference type="EMBL" id="OQD75396.1"/>
    </source>
</evidence>